<evidence type="ECO:0000256" key="1">
    <source>
        <dbReference type="ARBA" id="ARBA00004651"/>
    </source>
</evidence>
<evidence type="ECO:0000256" key="6">
    <source>
        <dbReference type="ARBA" id="ARBA00023136"/>
    </source>
</evidence>
<evidence type="ECO:0000256" key="2">
    <source>
        <dbReference type="ARBA" id="ARBA00010792"/>
    </source>
</evidence>
<feature type="transmembrane region" description="Helical" evidence="7">
    <location>
        <begin position="182"/>
        <end position="200"/>
    </location>
</feature>
<evidence type="ECO:0000313" key="11">
    <source>
        <dbReference type="Proteomes" id="UP001614394"/>
    </source>
</evidence>
<dbReference type="PANTHER" id="PTHR30353">
    <property type="entry name" value="INNER MEMBRANE PROTEIN DEDA-RELATED"/>
    <property type="match status" value="1"/>
</dbReference>
<evidence type="ECO:0000256" key="3">
    <source>
        <dbReference type="ARBA" id="ARBA00022475"/>
    </source>
</evidence>
<evidence type="ECO:0000313" key="10">
    <source>
        <dbReference type="EMBL" id="MFI9104808.1"/>
    </source>
</evidence>
<proteinExistence type="inferred from homology"/>
<gene>
    <name evidence="10" type="ORF">ACIGXA_30265</name>
</gene>
<accession>A0ABW8CFE0</accession>
<evidence type="ECO:0000256" key="5">
    <source>
        <dbReference type="ARBA" id="ARBA00022989"/>
    </source>
</evidence>
<feature type="transmembrane region" description="Helical" evidence="7">
    <location>
        <begin position="20"/>
        <end position="41"/>
    </location>
</feature>
<comment type="similarity">
    <text evidence="2 7">Belongs to the DedA family.</text>
</comment>
<keyword evidence="3 7" id="KW-1003">Cell membrane</keyword>
<keyword evidence="5 7" id="KW-1133">Transmembrane helix</keyword>
<evidence type="ECO:0000256" key="7">
    <source>
        <dbReference type="RuleBase" id="RU367016"/>
    </source>
</evidence>
<protein>
    <submittedName>
        <fullName evidence="10">DedA family protein</fullName>
    </submittedName>
</protein>
<dbReference type="InterPro" id="IPR032818">
    <property type="entry name" value="DedA-like"/>
</dbReference>
<feature type="transmembrane region" description="Helical" evidence="7">
    <location>
        <begin position="61"/>
        <end position="85"/>
    </location>
</feature>
<feature type="region of interest" description="Disordered" evidence="8">
    <location>
        <begin position="204"/>
        <end position="234"/>
    </location>
</feature>
<feature type="transmembrane region" description="Helical" evidence="7">
    <location>
        <begin position="148"/>
        <end position="170"/>
    </location>
</feature>
<dbReference type="InterPro" id="IPR032816">
    <property type="entry name" value="VTT_dom"/>
</dbReference>
<dbReference type="PANTHER" id="PTHR30353:SF0">
    <property type="entry name" value="TRANSMEMBRANE PROTEIN"/>
    <property type="match status" value="1"/>
</dbReference>
<reference evidence="10 11" key="1">
    <citation type="submission" date="2024-10" db="EMBL/GenBank/DDBJ databases">
        <title>The Natural Products Discovery Center: Release of the First 8490 Sequenced Strains for Exploring Actinobacteria Biosynthetic Diversity.</title>
        <authorList>
            <person name="Kalkreuter E."/>
            <person name="Kautsar S.A."/>
            <person name="Yang D."/>
            <person name="Bader C.D."/>
            <person name="Teijaro C.N."/>
            <person name="Fluegel L."/>
            <person name="Davis C.M."/>
            <person name="Simpson J.R."/>
            <person name="Lauterbach L."/>
            <person name="Steele A.D."/>
            <person name="Gui C."/>
            <person name="Meng S."/>
            <person name="Li G."/>
            <person name="Viehrig K."/>
            <person name="Ye F."/>
            <person name="Su P."/>
            <person name="Kiefer A.F."/>
            <person name="Nichols A."/>
            <person name="Cepeda A.J."/>
            <person name="Yan W."/>
            <person name="Fan B."/>
            <person name="Jiang Y."/>
            <person name="Adhikari A."/>
            <person name="Zheng C.-J."/>
            <person name="Schuster L."/>
            <person name="Cowan T.M."/>
            <person name="Smanski M.J."/>
            <person name="Chevrette M.G."/>
            <person name="De Carvalho L.P.S."/>
            <person name="Shen B."/>
        </authorList>
    </citation>
    <scope>NUCLEOTIDE SEQUENCE [LARGE SCALE GENOMIC DNA]</scope>
    <source>
        <strain evidence="10 11">NPDC053399</strain>
    </source>
</reference>
<evidence type="ECO:0000259" key="9">
    <source>
        <dbReference type="Pfam" id="PF09335"/>
    </source>
</evidence>
<name>A0ABW8CFE0_9ACTN</name>
<keyword evidence="11" id="KW-1185">Reference proteome</keyword>
<comment type="caution">
    <text evidence="10">The sequence shown here is derived from an EMBL/GenBank/DDBJ whole genome shotgun (WGS) entry which is preliminary data.</text>
</comment>
<keyword evidence="4 7" id="KW-0812">Transmembrane</keyword>
<comment type="subcellular location">
    <subcellularLocation>
        <location evidence="1 7">Cell membrane</location>
        <topology evidence="1 7">Multi-pass membrane protein</topology>
    </subcellularLocation>
</comment>
<sequence length="234" mass="25470">MTNIALGPSWLDPDHLINSFGLWGVLLIVFAESGLLIGFFLPGDSLLFTTGLLVAGGTLDTPLWLVTVLIIVAAIVGDQVGFLFGRKVGPSLFRRPDSRLFKQENIEKAHAFFEKHGPKSIVLARFVPIVRTFTPIIAGVSRMNYRTFVTYNIIGGTLWGGGVTLLGYWLGQIEFVHKNIELILVAIVLVSVVPIAIEFLRARAKSKKEGPRPPADLPPPPVGTAGRGGRHRAK</sequence>
<evidence type="ECO:0000256" key="4">
    <source>
        <dbReference type="ARBA" id="ARBA00022692"/>
    </source>
</evidence>
<keyword evidence="6 7" id="KW-0472">Membrane</keyword>
<feature type="domain" description="VTT" evidence="9">
    <location>
        <begin position="41"/>
        <end position="168"/>
    </location>
</feature>
<dbReference type="Proteomes" id="UP001614394">
    <property type="component" value="Unassembled WGS sequence"/>
</dbReference>
<dbReference type="RefSeq" id="WP_399655432.1">
    <property type="nucleotide sequence ID" value="NZ_JBITYG010000010.1"/>
</dbReference>
<feature type="compositionally biased region" description="Pro residues" evidence="8">
    <location>
        <begin position="212"/>
        <end position="222"/>
    </location>
</feature>
<organism evidence="10 11">
    <name type="scientific">Streptomyces fildesensis</name>
    <dbReference type="NCBI Taxonomy" id="375757"/>
    <lineage>
        <taxon>Bacteria</taxon>
        <taxon>Bacillati</taxon>
        <taxon>Actinomycetota</taxon>
        <taxon>Actinomycetes</taxon>
        <taxon>Kitasatosporales</taxon>
        <taxon>Streptomycetaceae</taxon>
        <taxon>Streptomyces</taxon>
    </lineage>
</organism>
<evidence type="ECO:0000256" key="8">
    <source>
        <dbReference type="SAM" id="MobiDB-lite"/>
    </source>
</evidence>
<dbReference type="Pfam" id="PF09335">
    <property type="entry name" value="VTT_dom"/>
    <property type="match status" value="1"/>
</dbReference>
<dbReference type="EMBL" id="JBITYG010000010">
    <property type="protein sequence ID" value="MFI9104808.1"/>
    <property type="molecule type" value="Genomic_DNA"/>
</dbReference>